<reference evidence="1 2" key="1">
    <citation type="submission" date="2016-05" db="EMBL/GenBank/DDBJ databases">
        <title>Single-cell genome of chain-forming Candidatus Thiomargarita nelsonii and comparison to other large sulfur-oxidizing bacteria.</title>
        <authorList>
            <person name="Winkel M."/>
            <person name="Salman V."/>
            <person name="Woyke T."/>
            <person name="Schulz-Vogt H."/>
            <person name="Richter M."/>
            <person name="Flood B."/>
            <person name="Bailey J."/>
            <person name="Amann R."/>
            <person name="Mussmann M."/>
        </authorList>
    </citation>
    <scope>NUCLEOTIDE SEQUENCE [LARGE SCALE GENOMIC DNA]</scope>
    <source>
        <strain evidence="1 2">THI036</strain>
    </source>
</reference>
<dbReference type="InterPro" id="IPR014729">
    <property type="entry name" value="Rossmann-like_a/b/a_fold"/>
</dbReference>
<feature type="non-terminal residue" evidence="1">
    <location>
        <position position="76"/>
    </location>
</feature>
<evidence type="ECO:0000313" key="1">
    <source>
        <dbReference type="EMBL" id="OAD18914.1"/>
    </source>
</evidence>
<sequence>MLDSPVEIQSFSIPHFLKTLLGICPPTQRLWIAYSGGLDSHLLLYALAQLRPQFELRALTCLTHKLKSYPLIGHCL</sequence>
<dbReference type="Gene3D" id="3.40.50.620">
    <property type="entry name" value="HUPs"/>
    <property type="match status" value="1"/>
</dbReference>
<accession>A0A176RT42</accession>
<protein>
    <submittedName>
        <fullName evidence="1">Uncharacterized protein</fullName>
    </submittedName>
</protein>
<dbReference type="AlphaFoldDB" id="A0A176RT42"/>
<proteinExistence type="predicted"/>
<keyword evidence="2" id="KW-1185">Reference proteome</keyword>
<gene>
    <name evidence="1" type="ORF">THIOM_005479</name>
</gene>
<dbReference type="SUPFAM" id="SSF52402">
    <property type="entry name" value="Adenine nucleotide alpha hydrolases-like"/>
    <property type="match status" value="1"/>
</dbReference>
<organism evidence="1 2">
    <name type="scientific">Candidatus Thiomargarita nelsonii</name>
    <dbReference type="NCBI Taxonomy" id="1003181"/>
    <lineage>
        <taxon>Bacteria</taxon>
        <taxon>Pseudomonadati</taxon>
        <taxon>Pseudomonadota</taxon>
        <taxon>Gammaproteobacteria</taxon>
        <taxon>Thiotrichales</taxon>
        <taxon>Thiotrichaceae</taxon>
        <taxon>Thiomargarita</taxon>
    </lineage>
</organism>
<name>A0A176RT42_9GAMM</name>
<comment type="caution">
    <text evidence="1">The sequence shown here is derived from an EMBL/GenBank/DDBJ whole genome shotgun (WGS) entry which is preliminary data.</text>
</comment>
<dbReference type="Proteomes" id="UP000076962">
    <property type="component" value="Unassembled WGS sequence"/>
</dbReference>
<dbReference type="EMBL" id="LUTY01003030">
    <property type="protein sequence ID" value="OAD18914.1"/>
    <property type="molecule type" value="Genomic_DNA"/>
</dbReference>
<evidence type="ECO:0000313" key="2">
    <source>
        <dbReference type="Proteomes" id="UP000076962"/>
    </source>
</evidence>